<comment type="caution">
    <text evidence="2">The sequence shown here is derived from an EMBL/GenBank/DDBJ whole genome shotgun (WGS) entry which is preliminary data.</text>
</comment>
<protein>
    <submittedName>
        <fullName evidence="2">Uncharacterized protein</fullName>
    </submittedName>
</protein>
<evidence type="ECO:0000313" key="3">
    <source>
        <dbReference type="Proteomes" id="UP001054837"/>
    </source>
</evidence>
<gene>
    <name evidence="2" type="ORF">CDAR_366561</name>
</gene>
<reference evidence="2 3" key="1">
    <citation type="submission" date="2021-06" db="EMBL/GenBank/DDBJ databases">
        <title>Caerostris darwini draft genome.</title>
        <authorList>
            <person name="Kono N."/>
            <person name="Arakawa K."/>
        </authorList>
    </citation>
    <scope>NUCLEOTIDE SEQUENCE [LARGE SCALE GENOMIC DNA]</scope>
</reference>
<keyword evidence="3" id="KW-1185">Reference proteome</keyword>
<organism evidence="2 3">
    <name type="scientific">Caerostris darwini</name>
    <dbReference type="NCBI Taxonomy" id="1538125"/>
    <lineage>
        <taxon>Eukaryota</taxon>
        <taxon>Metazoa</taxon>
        <taxon>Ecdysozoa</taxon>
        <taxon>Arthropoda</taxon>
        <taxon>Chelicerata</taxon>
        <taxon>Arachnida</taxon>
        <taxon>Araneae</taxon>
        <taxon>Araneomorphae</taxon>
        <taxon>Entelegynae</taxon>
        <taxon>Araneoidea</taxon>
        <taxon>Araneidae</taxon>
        <taxon>Caerostris</taxon>
    </lineage>
</organism>
<proteinExistence type="predicted"/>
<dbReference type="AlphaFoldDB" id="A0AAV4Q289"/>
<evidence type="ECO:0000313" key="2">
    <source>
        <dbReference type="EMBL" id="GIY03748.1"/>
    </source>
</evidence>
<feature type="region of interest" description="Disordered" evidence="1">
    <location>
        <begin position="1"/>
        <end position="24"/>
    </location>
</feature>
<dbReference type="EMBL" id="BPLQ01003840">
    <property type="protein sequence ID" value="GIY03748.1"/>
    <property type="molecule type" value="Genomic_DNA"/>
</dbReference>
<dbReference type="Proteomes" id="UP001054837">
    <property type="component" value="Unassembled WGS sequence"/>
</dbReference>
<evidence type="ECO:0000256" key="1">
    <source>
        <dbReference type="SAM" id="MobiDB-lite"/>
    </source>
</evidence>
<name>A0AAV4Q289_9ARAC</name>
<accession>A0AAV4Q289</accession>
<sequence>MEGRAPTNKRKQKASLRFANSENPPRRAERFFKLMPPSIVGFGEIFPTLRLRLVPSSTAGGRQCTERERGRGQGKAWRLAVGSIRRCEELIARRQPPIGWLR</sequence>